<dbReference type="Pfam" id="PF04055">
    <property type="entry name" value="Radical_SAM"/>
    <property type="match status" value="1"/>
</dbReference>
<keyword evidence="4" id="KW-0004">4Fe-4S</keyword>
<dbReference type="InterPro" id="IPR000385">
    <property type="entry name" value="MoaA_NifB_PqqE_Fe-S-bd_CS"/>
</dbReference>
<dbReference type="InterPro" id="IPR007197">
    <property type="entry name" value="rSAM"/>
</dbReference>
<keyword evidence="8" id="KW-0411">Iron-sulfur</keyword>
<dbReference type="Proteomes" id="UP000050326">
    <property type="component" value="Unassembled WGS sequence"/>
</dbReference>
<dbReference type="PANTHER" id="PTHR43787">
    <property type="entry name" value="FEMO COFACTOR BIOSYNTHESIS PROTEIN NIFB-RELATED"/>
    <property type="match status" value="1"/>
</dbReference>
<dbReference type="SUPFAM" id="SSF102114">
    <property type="entry name" value="Radical SAM enzymes"/>
    <property type="match status" value="1"/>
</dbReference>
<evidence type="ECO:0000256" key="2">
    <source>
        <dbReference type="ARBA" id="ARBA00005155"/>
    </source>
</evidence>
<evidence type="ECO:0000256" key="9">
    <source>
        <dbReference type="ARBA" id="ARBA00023231"/>
    </source>
</evidence>
<name>A0A0P8X5P6_9CLOT</name>
<keyword evidence="5" id="KW-0949">S-adenosyl-L-methionine</keyword>
<dbReference type="PANTHER" id="PTHR43787:SF13">
    <property type="entry name" value="FEMO COFACTOR BIOSYNTHESIS PROTEIN NIFB"/>
    <property type="match status" value="1"/>
</dbReference>
<organism evidence="12 13">
    <name type="scientific">Oxobacter pfennigii</name>
    <dbReference type="NCBI Taxonomy" id="36849"/>
    <lineage>
        <taxon>Bacteria</taxon>
        <taxon>Bacillati</taxon>
        <taxon>Bacillota</taxon>
        <taxon>Clostridia</taxon>
        <taxon>Eubacteriales</taxon>
        <taxon>Clostridiaceae</taxon>
        <taxon>Oxobacter</taxon>
    </lineage>
</organism>
<evidence type="ECO:0000256" key="1">
    <source>
        <dbReference type="ARBA" id="ARBA00001966"/>
    </source>
</evidence>
<evidence type="ECO:0000256" key="6">
    <source>
        <dbReference type="ARBA" id="ARBA00022723"/>
    </source>
</evidence>
<keyword evidence="6" id="KW-0479">Metal-binding</keyword>
<evidence type="ECO:0000256" key="7">
    <source>
        <dbReference type="ARBA" id="ARBA00023004"/>
    </source>
</evidence>
<dbReference type="GO" id="GO:0046872">
    <property type="term" value="F:metal ion binding"/>
    <property type="evidence" value="ECO:0007669"/>
    <property type="project" value="UniProtKB-KW"/>
</dbReference>
<gene>
    <name evidence="12" type="primary">nifB_2</name>
    <name evidence="12" type="ORF">OXPF_02950</name>
</gene>
<evidence type="ECO:0000256" key="10">
    <source>
        <dbReference type="ARBA" id="ARBA00023239"/>
    </source>
</evidence>
<proteinExistence type="inferred from homology"/>
<comment type="cofactor">
    <cofactor evidence="1">
        <name>[4Fe-4S] cluster</name>
        <dbReference type="ChEBI" id="CHEBI:49883"/>
    </cofactor>
</comment>
<feature type="domain" description="Radical SAM core" evidence="11">
    <location>
        <begin position="27"/>
        <end position="268"/>
    </location>
</feature>
<dbReference type="RefSeq" id="WP_054873441.1">
    <property type="nucleotide sequence ID" value="NZ_LKET01000014.1"/>
</dbReference>
<keyword evidence="13" id="KW-1185">Reference proteome</keyword>
<keyword evidence="9" id="KW-0535">Nitrogen fixation</keyword>
<dbReference type="InterPro" id="IPR058240">
    <property type="entry name" value="rSAM_sf"/>
</dbReference>
<accession>A0A0P8X5P6</accession>
<dbReference type="STRING" id="36849.OXPF_02950"/>
<dbReference type="SFLD" id="SFLDS00029">
    <property type="entry name" value="Radical_SAM"/>
    <property type="match status" value="1"/>
</dbReference>
<comment type="similarity">
    <text evidence="3">Belongs to the radical SAM superfamily. NifB family.</text>
</comment>
<dbReference type="PROSITE" id="PS51918">
    <property type="entry name" value="RADICAL_SAM"/>
    <property type="match status" value="1"/>
</dbReference>
<keyword evidence="7" id="KW-0408">Iron</keyword>
<dbReference type="UniPathway" id="UPA00782"/>
<evidence type="ECO:0000259" key="11">
    <source>
        <dbReference type="PROSITE" id="PS51918"/>
    </source>
</evidence>
<reference evidence="12 13" key="1">
    <citation type="submission" date="2015-09" db="EMBL/GenBank/DDBJ databases">
        <title>Genome sequence of Oxobacter pfennigii DSM 3222.</title>
        <authorList>
            <person name="Poehlein A."/>
            <person name="Bengelsdorf F.R."/>
            <person name="Schiel-Bengelsdorf B."/>
            <person name="Duerre P."/>
            <person name="Daniel R."/>
        </authorList>
    </citation>
    <scope>NUCLEOTIDE SEQUENCE [LARGE SCALE GENOMIC DNA]</scope>
    <source>
        <strain evidence="12 13">DSM 3222</strain>
    </source>
</reference>
<dbReference type="CDD" id="cd01335">
    <property type="entry name" value="Radical_SAM"/>
    <property type="match status" value="1"/>
</dbReference>
<dbReference type="InterPro" id="IPR013785">
    <property type="entry name" value="Aldolase_TIM"/>
</dbReference>
<dbReference type="PATRIC" id="fig|36849.3.peg.321"/>
<evidence type="ECO:0000256" key="8">
    <source>
        <dbReference type="ARBA" id="ARBA00023014"/>
    </source>
</evidence>
<comment type="pathway">
    <text evidence="2">Cofactor biosynthesis; Fe-Mo cofactor biosynthesis.</text>
</comment>
<dbReference type="GO" id="GO:0051539">
    <property type="term" value="F:4 iron, 4 sulfur cluster binding"/>
    <property type="evidence" value="ECO:0007669"/>
    <property type="project" value="UniProtKB-KW"/>
</dbReference>
<dbReference type="EMBL" id="LKET01000014">
    <property type="protein sequence ID" value="KPU46185.1"/>
    <property type="molecule type" value="Genomic_DNA"/>
</dbReference>
<dbReference type="AlphaFoldDB" id="A0A0P8X5P6"/>
<comment type="caution">
    <text evidence="12">The sequence shown here is derived from an EMBL/GenBank/DDBJ whole genome shotgun (WGS) entry which is preliminary data.</text>
</comment>
<evidence type="ECO:0000313" key="12">
    <source>
        <dbReference type="EMBL" id="KPU46185.1"/>
    </source>
</evidence>
<sequence>MACFDIEIDKRFENISNRHPCFSGGANMTSGRVHLPVSPVCNIQCKFCKRSFNKFEQRPGVTRELLSPEKAIGIVDKSLKLCPEITVAGIAGPGDTLATPHAIKTFNLIHERHPELINCLSTNGLLLERYAEDIWNAGVKTVTVTVNAVDPYVLEKICSYVLIDGKVYEGIEAMNMLINAQKAGIRKMAELGAMIKINIVLIPGINHFHIKEIAKTVQGLGASIVNIIPLIPQYEMDCVSSPDCGELNKARIDAEEYLPVFRHCQHCRADACGIPGKGDLSGLLYEYGGLEQTFSHG</sequence>
<evidence type="ECO:0000313" key="13">
    <source>
        <dbReference type="Proteomes" id="UP000050326"/>
    </source>
</evidence>
<evidence type="ECO:0000256" key="5">
    <source>
        <dbReference type="ARBA" id="ARBA00022691"/>
    </source>
</evidence>
<evidence type="ECO:0000256" key="3">
    <source>
        <dbReference type="ARBA" id="ARBA00006804"/>
    </source>
</evidence>
<dbReference type="GO" id="GO:0016829">
    <property type="term" value="F:lyase activity"/>
    <property type="evidence" value="ECO:0007669"/>
    <property type="project" value="UniProtKB-KW"/>
</dbReference>
<dbReference type="Gene3D" id="3.20.20.70">
    <property type="entry name" value="Aldolase class I"/>
    <property type="match status" value="1"/>
</dbReference>
<dbReference type="SFLD" id="SFLDG01067">
    <property type="entry name" value="SPASM/twitch_domain_containing"/>
    <property type="match status" value="1"/>
</dbReference>
<evidence type="ECO:0000256" key="4">
    <source>
        <dbReference type="ARBA" id="ARBA00022485"/>
    </source>
</evidence>
<dbReference type="PROSITE" id="PS01305">
    <property type="entry name" value="MOAA_NIFB_PQQE"/>
    <property type="match status" value="1"/>
</dbReference>
<dbReference type="OrthoDB" id="9764725at2"/>
<keyword evidence="10" id="KW-0456">Lyase</keyword>
<protein>
    <submittedName>
        <fullName evidence="12">FeMo cofactor biosynthesis protein NifB</fullName>
    </submittedName>
</protein>